<accession>A0A9C6TSF0</accession>
<proteinExistence type="predicted"/>
<dbReference type="Pfam" id="PF07727">
    <property type="entry name" value="RVT_2"/>
    <property type="match status" value="1"/>
</dbReference>
<dbReference type="InterPro" id="IPR013103">
    <property type="entry name" value="RVT_2"/>
</dbReference>
<dbReference type="AlphaFoldDB" id="A0A9C6TSF0"/>
<keyword evidence="2" id="KW-1185">Reference proteome</keyword>
<sequence>MHSAYSLAILNIEPKCYEDVILEPCWREAIRAELDALNENKTWILTSLPSGKKAIGCKWIFKVKYHPDGSVERHKARLVAKGFIQVREIDYKDTFSPVIKLETLRVILALAAIKGWHLK</sequence>
<dbReference type="KEGG" id="adu:127745591"/>
<protein>
    <submittedName>
        <fullName evidence="3">Uncharacterized mitochondrial protein AtMg00820-like</fullName>
    </submittedName>
</protein>
<reference evidence="3" key="2">
    <citation type="submission" date="2025-08" db="UniProtKB">
        <authorList>
            <consortium name="RefSeq"/>
        </authorList>
    </citation>
    <scope>IDENTIFICATION</scope>
    <source>
        <tissue evidence="3">Whole plant</tissue>
    </source>
</reference>
<gene>
    <name evidence="3" type="primary">LOC127745591</name>
</gene>
<organism evidence="2 3">
    <name type="scientific">Arachis duranensis</name>
    <name type="common">Wild peanut</name>
    <dbReference type="NCBI Taxonomy" id="130453"/>
    <lineage>
        <taxon>Eukaryota</taxon>
        <taxon>Viridiplantae</taxon>
        <taxon>Streptophyta</taxon>
        <taxon>Embryophyta</taxon>
        <taxon>Tracheophyta</taxon>
        <taxon>Spermatophyta</taxon>
        <taxon>Magnoliopsida</taxon>
        <taxon>eudicotyledons</taxon>
        <taxon>Gunneridae</taxon>
        <taxon>Pentapetalae</taxon>
        <taxon>rosids</taxon>
        <taxon>fabids</taxon>
        <taxon>Fabales</taxon>
        <taxon>Fabaceae</taxon>
        <taxon>Papilionoideae</taxon>
        <taxon>50 kb inversion clade</taxon>
        <taxon>dalbergioids sensu lato</taxon>
        <taxon>Dalbergieae</taxon>
        <taxon>Pterocarpus clade</taxon>
        <taxon>Arachis</taxon>
    </lineage>
</organism>
<feature type="domain" description="Reverse transcriptase Ty1/copia-type" evidence="1">
    <location>
        <begin position="40"/>
        <end position="117"/>
    </location>
</feature>
<name>A0A9C6TSF0_ARADU</name>
<dbReference type="Proteomes" id="UP000515211">
    <property type="component" value="Chromosome 3"/>
</dbReference>
<dbReference type="GeneID" id="127745591"/>
<evidence type="ECO:0000313" key="2">
    <source>
        <dbReference type="Proteomes" id="UP000515211"/>
    </source>
</evidence>
<reference evidence="2" key="1">
    <citation type="journal article" date="2016" name="Nat. Genet.">
        <title>The genome sequences of Arachis duranensis and Arachis ipaensis, the diploid ancestors of cultivated peanut.</title>
        <authorList>
            <person name="Bertioli D.J."/>
            <person name="Cannon S.B."/>
            <person name="Froenicke L."/>
            <person name="Huang G."/>
            <person name="Farmer A.D."/>
            <person name="Cannon E.K."/>
            <person name="Liu X."/>
            <person name="Gao D."/>
            <person name="Clevenger J."/>
            <person name="Dash S."/>
            <person name="Ren L."/>
            <person name="Moretzsohn M.C."/>
            <person name="Shirasawa K."/>
            <person name="Huang W."/>
            <person name="Vidigal B."/>
            <person name="Abernathy B."/>
            <person name="Chu Y."/>
            <person name="Niederhuth C.E."/>
            <person name="Umale P."/>
            <person name="Araujo A.C."/>
            <person name="Kozik A."/>
            <person name="Kim K.D."/>
            <person name="Burow M.D."/>
            <person name="Varshney R.K."/>
            <person name="Wang X."/>
            <person name="Zhang X."/>
            <person name="Barkley N."/>
            <person name="Guimaraes P.M."/>
            <person name="Isobe S."/>
            <person name="Guo B."/>
            <person name="Liao B."/>
            <person name="Stalker H.T."/>
            <person name="Schmitz R.J."/>
            <person name="Scheffler B.E."/>
            <person name="Leal-Bertioli S.C."/>
            <person name="Xun X."/>
            <person name="Jackson S.A."/>
            <person name="Michelmore R."/>
            <person name="Ozias-Akins P."/>
        </authorList>
    </citation>
    <scope>NUCLEOTIDE SEQUENCE [LARGE SCALE GENOMIC DNA]</scope>
    <source>
        <strain evidence="2">cv. V14167</strain>
    </source>
</reference>
<dbReference type="RefSeq" id="XP_052114428.1">
    <property type="nucleotide sequence ID" value="XM_052258468.1"/>
</dbReference>
<evidence type="ECO:0000259" key="1">
    <source>
        <dbReference type="Pfam" id="PF07727"/>
    </source>
</evidence>
<evidence type="ECO:0000313" key="3">
    <source>
        <dbReference type="RefSeq" id="XP_052114428.1"/>
    </source>
</evidence>